<dbReference type="InterPro" id="IPR037522">
    <property type="entry name" value="HD_GYP_dom"/>
</dbReference>
<dbReference type="HOGENOM" id="CLU_000445_92_1_0"/>
<gene>
    <name evidence="2" type="ordered locus">DEFDS_0497</name>
</gene>
<dbReference type="Pfam" id="PF11871">
    <property type="entry name" value="DUF3391"/>
    <property type="match status" value="1"/>
</dbReference>
<dbReference type="InterPro" id="IPR021812">
    <property type="entry name" value="DUF3391"/>
</dbReference>
<dbReference type="SUPFAM" id="SSF109604">
    <property type="entry name" value="HD-domain/PDEase-like"/>
    <property type="match status" value="1"/>
</dbReference>
<protein>
    <recommendedName>
        <fullName evidence="1">HD-GYP domain-containing protein</fullName>
    </recommendedName>
</protein>
<dbReference type="Pfam" id="PF13487">
    <property type="entry name" value="HD_5"/>
    <property type="match status" value="1"/>
</dbReference>
<accession>D3PBL8</accession>
<sequence>MKVRIKILPQDLKVYDKVIDFVGVSWLDTTFLKHKFVIKDKEHLDKVLKKIKNNGIKELIVEREVLEDKKIEALLPEVKEEDFIDKKSLKSVSTLYKEAIVVTKSLLNDVRAGKLIDVSEIENITKEITAQAITRGNLLSSVTKLRDYDDYTFQHSLNVSIFAASLAAKLNKDKKFIENITLSALLHDVGKMFIPNEILNKPGKLTDEEFELMKKHVTYGYEYLLKVGMKESDIKICLEHHERADGSGYPNGLKDEEISIEGKIGAVVDIYDALTSQRIYKPKISPATALKMMMGWVDKHLNRKIFEFFVANTGIYPVGTIVLLNTNEIGIVGKVNYSKLTQPLVIIFKNSKGQDIPPLSVDLGKQTTMLRKIIGPIDPNKISVPKHIYSLIEENLDQ</sequence>
<dbReference type="PROSITE" id="PS51832">
    <property type="entry name" value="HD_GYP"/>
    <property type="match status" value="1"/>
</dbReference>
<dbReference type="InterPro" id="IPR003607">
    <property type="entry name" value="HD/PDEase_dom"/>
</dbReference>
<feature type="domain" description="HD-GYP" evidence="1">
    <location>
        <begin position="130"/>
        <end position="325"/>
    </location>
</feature>
<dbReference type="PANTHER" id="PTHR43155:SF2">
    <property type="entry name" value="CYCLIC DI-GMP PHOSPHODIESTERASE PA4108"/>
    <property type="match status" value="1"/>
</dbReference>
<dbReference type="Gene3D" id="1.10.3210.10">
    <property type="entry name" value="Hypothetical protein af1432"/>
    <property type="match status" value="1"/>
</dbReference>
<dbReference type="SMART" id="SM00471">
    <property type="entry name" value="HDc"/>
    <property type="match status" value="1"/>
</dbReference>
<dbReference type="PANTHER" id="PTHR43155">
    <property type="entry name" value="CYCLIC DI-GMP PHOSPHODIESTERASE PA4108-RELATED"/>
    <property type="match status" value="1"/>
</dbReference>
<dbReference type="Proteomes" id="UP000001520">
    <property type="component" value="Chromosome"/>
</dbReference>
<dbReference type="AlphaFoldDB" id="D3PBL8"/>
<dbReference type="eggNOG" id="COG2206">
    <property type="taxonomic scope" value="Bacteria"/>
</dbReference>
<dbReference type="STRING" id="639282.DEFDS_0497"/>
<evidence type="ECO:0000313" key="2">
    <source>
        <dbReference type="EMBL" id="BAI79991.1"/>
    </source>
</evidence>
<keyword evidence="3" id="KW-1185">Reference proteome</keyword>
<proteinExistence type="predicted"/>
<dbReference type="RefSeq" id="WP_013007239.1">
    <property type="nucleotide sequence ID" value="NC_013939.1"/>
</dbReference>
<evidence type="ECO:0000259" key="1">
    <source>
        <dbReference type="PROSITE" id="PS51832"/>
    </source>
</evidence>
<dbReference type="EMBL" id="AP011529">
    <property type="protein sequence ID" value="BAI79991.1"/>
    <property type="molecule type" value="Genomic_DNA"/>
</dbReference>
<evidence type="ECO:0000313" key="3">
    <source>
        <dbReference type="Proteomes" id="UP000001520"/>
    </source>
</evidence>
<dbReference type="KEGG" id="ddf:DEFDS_0497"/>
<organism evidence="2 3">
    <name type="scientific">Deferribacter desulfuricans (strain DSM 14783 / JCM 11476 / NBRC 101012 / SSM1)</name>
    <dbReference type="NCBI Taxonomy" id="639282"/>
    <lineage>
        <taxon>Bacteria</taxon>
        <taxon>Pseudomonadati</taxon>
        <taxon>Deferribacterota</taxon>
        <taxon>Deferribacteres</taxon>
        <taxon>Deferribacterales</taxon>
        <taxon>Deferribacteraceae</taxon>
        <taxon>Deferribacter</taxon>
    </lineage>
</organism>
<dbReference type="OrthoDB" id="9759601at2"/>
<name>D3PBL8_DEFDS</name>
<dbReference type="InterPro" id="IPR006675">
    <property type="entry name" value="HDIG_dom"/>
</dbReference>
<dbReference type="NCBIfam" id="TIGR00277">
    <property type="entry name" value="HDIG"/>
    <property type="match status" value="1"/>
</dbReference>
<dbReference type="CDD" id="cd00077">
    <property type="entry name" value="HDc"/>
    <property type="match status" value="1"/>
</dbReference>
<reference evidence="2 3" key="1">
    <citation type="journal article" date="2010" name="DNA Res.">
        <title>Bacterial lifestyle in a deep-sea hydrothermal vent chimney revealed by the genome sequence of the thermophilic bacterium Deferribacter desulfuricans SSM1.</title>
        <authorList>
            <person name="Takaki Y."/>
            <person name="Shimamura S."/>
            <person name="Nakagawa S."/>
            <person name="Fukuhara Y."/>
            <person name="Horikawa H."/>
            <person name="Ankai A."/>
            <person name="Harada T."/>
            <person name="Hosoyama A."/>
            <person name="Oguchi A."/>
            <person name="Fukui S."/>
            <person name="Fujita N."/>
            <person name="Takami H."/>
            <person name="Takai K."/>
        </authorList>
    </citation>
    <scope>NUCLEOTIDE SEQUENCE [LARGE SCALE GENOMIC DNA]</scope>
    <source>
        <strain evidence="3">DSM 14783 / JCM 11476 / NBRC 101012 / SSM1</strain>
    </source>
</reference>